<evidence type="ECO:0008006" key="3">
    <source>
        <dbReference type="Google" id="ProtNLM"/>
    </source>
</evidence>
<protein>
    <recommendedName>
        <fullName evidence="3">DUF2795 domain-containing protein</fullName>
    </recommendedName>
</protein>
<sequence length="69" mass="7682">MKASMADVEHALKGIDFPKSKNEIIQYAQSKNASQDIINDLQDLSDRTYNNAADVAQEFSGKHLKGESR</sequence>
<gene>
    <name evidence="1" type="ORF">MSHOH_1285</name>
</gene>
<evidence type="ECO:0000313" key="2">
    <source>
        <dbReference type="Proteomes" id="UP000033101"/>
    </source>
</evidence>
<dbReference type="KEGG" id="mhor:MSHOH_1285"/>
<dbReference type="InterPro" id="IPR021527">
    <property type="entry name" value="DUF2795"/>
</dbReference>
<dbReference type="EMBL" id="CP009516">
    <property type="protein sequence ID" value="AKB77768.1"/>
    <property type="molecule type" value="Genomic_DNA"/>
</dbReference>
<reference evidence="1 2" key="1">
    <citation type="submission" date="2014-07" db="EMBL/GenBank/DDBJ databases">
        <title>Methanogenic archaea and the global carbon cycle.</title>
        <authorList>
            <person name="Henriksen J.R."/>
            <person name="Luke J."/>
            <person name="Reinhart S."/>
            <person name="Benedict M.N."/>
            <person name="Youngblut N.D."/>
            <person name="Metcalf M.E."/>
            <person name="Whitaker R.J."/>
            <person name="Metcalf W.W."/>
        </authorList>
    </citation>
    <scope>NUCLEOTIDE SEQUENCE [LARGE SCALE GENOMIC DNA]</scope>
    <source>
        <strain evidence="1 2">HB-1</strain>
    </source>
</reference>
<dbReference type="PATRIC" id="fig|1434110.4.peg.1597"/>
<dbReference type="Pfam" id="PF11387">
    <property type="entry name" value="DUF2795"/>
    <property type="match status" value="1"/>
</dbReference>
<dbReference type="RefSeq" id="WP_048138360.1">
    <property type="nucleotide sequence ID" value="NZ_BBCW01000097.1"/>
</dbReference>
<name>A0A0E3SE57_9EURY</name>
<organism evidence="1 2">
    <name type="scientific">Methanosarcina horonobensis HB-1 = JCM 15518</name>
    <dbReference type="NCBI Taxonomy" id="1434110"/>
    <lineage>
        <taxon>Archaea</taxon>
        <taxon>Methanobacteriati</taxon>
        <taxon>Methanobacteriota</taxon>
        <taxon>Stenosarchaea group</taxon>
        <taxon>Methanomicrobia</taxon>
        <taxon>Methanosarcinales</taxon>
        <taxon>Methanosarcinaceae</taxon>
        <taxon>Methanosarcina</taxon>
    </lineage>
</organism>
<dbReference type="Proteomes" id="UP000033101">
    <property type="component" value="Chromosome"/>
</dbReference>
<proteinExistence type="predicted"/>
<dbReference type="HOGENOM" id="CLU_159338_2_1_2"/>
<dbReference type="OrthoDB" id="106287at2157"/>
<accession>A0A0E3SE57</accession>
<dbReference type="AlphaFoldDB" id="A0A0E3SE57"/>
<evidence type="ECO:0000313" key="1">
    <source>
        <dbReference type="EMBL" id="AKB77768.1"/>
    </source>
</evidence>
<dbReference type="GeneID" id="24830458"/>
<keyword evidence="2" id="KW-1185">Reference proteome</keyword>
<dbReference type="STRING" id="1434110.MSHOH_1285"/>